<sequence>MSENGTNRKREFSGPVPERRDRSPCEQCCAAGEATGPWQSRPVPKRVCAGRDRSRAGRDRLDWKDSSSHLEIERASFAIGSLPTSWHSGDSHRDSHSPCGIGRRSGLPWARLIPKAGMMTTTGPLGSAPARQPTGGSQGHRQPSGGSLQSLRHRRRHGIAARGSLS</sequence>
<dbReference type="EMBL" id="LR862138">
    <property type="protein sequence ID" value="CAD1817861.1"/>
    <property type="molecule type" value="Genomic_DNA"/>
</dbReference>
<protein>
    <submittedName>
        <fullName evidence="2">Uncharacterized protein</fullName>
    </submittedName>
</protein>
<accession>A0A6V7NH11</accession>
<name>A0A6V7NH11_ANACO</name>
<reference evidence="2" key="1">
    <citation type="submission" date="2020-07" db="EMBL/GenBank/DDBJ databases">
        <authorList>
            <person name="Lin J."/>
        </authorList>
    </citation>
    <scope>NUCLEOTIDE SEQUENCE</scope>
</reference>
<feature type="region of interest" description="Disordered" evidence="1">
    <location>
        <begin position="81"/>
        <end position="166"/>
    </location>
</feature>
<feature type="compositionally biased region" description="Polar residues" evidence="1">
    <location>
        <begin position="139"/>
        <end position="150"/>
    </location>
</feature>
<feature type="region of interest" description="Disordered" evidence="1">
    <location>
        <begin position="1"/>
        <end position="67"/>
    </location>
</feature>
<proteinExistence type="predicted"/>
<evidence type="ECO:0000313" key="2">
    <source>
        <dbReference type="EMBL" id="CAD1817861.1"/>
    </source>
</evidence>
<feature type="compositionally biased region" description="Basic and acidic residues" evidence="1">
    <location>
        <begin position="49"/>
        <end position="67"/>
    </location>
</feature>
<gene>
    <name evidence="2" type="ORF">CB5_LOCUS1072</name>
</gene>
<dbReference type="AlphaFoldDB" id="A0A6V7NH11"/>
<organism evidence="2">
    <name type="scientific">Ananas comosus var. bracteatus</name>
    <name type="common">red pineapple</name>
    <dbReference type="NCBI Taxonomy" id="296719"/>
    <lineage>
        <taxon>Eukaryota</taxon>
        <taxon>Viridiplantae</taxon>
        <taxon>Streptophyta</taxon>
        <taxon>Embryophyta</taxon>
        <taxon>Tracheophyta</taxon>
        <taxon>Spermatophyta</taxon>
        <taxon>Magnoliopsida</taxon>
        <taxon>Liliopsida</taxon>
        <taxon>Poales</taxon>
        <taxon>Bromeliaceae</taxon>
        <taxon>Bromelioideae</taxon>
        <taxon>Ananas</taxon>
    </lineage>
</organism>
<evidence type="ECO:0000256" key="1">
    <source>
        <dbReference type="SAM" id="MobiDB-lite"/>
    </source>
</evidence>
<feature type="compositionally biased region" description="Basic and acidic residues" evidence="1">
    <location>
        <begin position="1"/>
        <end position="24"/>
    </location>
</feature>